<evidence type="ECO:0000313" key="2">
    <source>
        <dbReference type="EMBL" id="CAD8043584.1"/>
    </source>
</evidence>
<accession>A0A8S1JMZ8</accession>
<dbReference type="Proteomes" id="UP000688137">
    <property type="component" value="Unassembled WGS sequence"/>
</dbReference>
<name>A0A8S1JMZ8_PARPR</name>
<dbReference type="EMBL" id="CAJJDM010000002">
    <property type="protein sequence ID" value="CAD8043584.1"/>
    <property type="molecule type" value="Genomic_DNA"/>
</dbReference>
<dbReference type="InterPro" id="IPR007245">
    <property type="entry name" value="PIG-T"/>
</dbReference>
<proteinExistence type="predicted"/>
<keyword evidence="1" id="KW-0472">Membrane</keyword>
<evidence type="ECO:0000313" key="3">
    <source>
        <dbReference type="Proteomes" id="UP000688137"/>
    </source>
</evidence>
<organism evidence="2 3">
    <name type="scientific">Paramecium primaurelia</name>
    <dbReference type="NCBI Taxonomy" id="5886"/>
    <lineage>
        <taxon>Eukaryota</taxon>
        <taxon>Sar</taxon>
        <taxon>Alveolata</taxon>
        <taxon>Ciliophora</taxon>
        <taxon>Intramacronucleata</taxon>
        <taxon>Oligohymenophorea</taxon>
        <taxon>Peniculida</taxon>
        <taxon>Parameciidae</taxon>
        <taxon>Paramecium</taxon>
    </lineage>
</organism>
<keyword evidence="1" id="KW-0812">Transmembrane</keyword>
<feature type="transmembrane region" description="Helical" evidence="1">
    <location>
        <begin position="416"/>
        <end position="438"/>
    </location>
</feature>
<dbReference type="GO" id="GO:0016255">
    <property type="term" value="P:attachment of GPI anchor to protein"/>
    <property type="evidence" value="ECO:0007669"/>
    <property type="project" value="InterPro"/>
</dbReference>
<gene>
    <name evidence="2" type="ORF">PPRIM_AZ9-3.1.T0050237</name>
</gene>
<comment type="caution">
    <text evidence="2">The sequence shown here is derived from an EMBL/GenBank/DDBJ whole genome shotgun (WGS) entry which is preliminary data.</text>
</comment>
<dbReference type="Pfam" id="PF04113">
    <property type="entry name" value="Gpi16"/>
    <property type="match status" value="1"/>
</dbReference>
<dbReference type="OMA" id="CAGPWFA"/>
<keyword evidence="1" id="KW-1133">Transmembrane helix</keyword>
<reference evidence="2" key="1">
    <citation type="submission" date="2021-01" db="EMBL/GenBank/DDBJ databases">
        <authorList>
            <consortium name="Genoscope - CEA"/>
            <person name="William W."/>
        </authorList>
    </citation>
    <scope>NUCLEOTIDE SEQUENCE</scope>
</reference>
<keyword evidence="3" id="KW-1185">Reference proteome</keyword>
<protein>
    <submittedName>
        <fullName evidence="2">Uncharacterized protein</fullName>
    </submittedName>
</protein>
<dbReference type="AlphaFoldDB" id="A0A8S1JMZ8"/>
<sequence length="465" mass="53876">MLILFLVYVQAQFTSKLHFHYPNTDETIVQFTITNKHQIDFTKTTQPFSLFPRSYLENLHVEGKVREFYISSTQGMMPELNAPQHGVLIITNEDADQLIAINQVSEIFRIAKYNMIYDQAYYYKFNGNQSQLSFMGFDDDTIQVGKVLLAQDPTDNICIDGIESILKYFGCNGKKGLAQIIDPNTIFRSTYLSLQAKFQYDEQTKIASQKIVLLVKYDTQSISKIFNLDPNLSYQSCPEFDSEIIQHSTREVTYNLKSAKQFRMGQLSKIQDDTNMIKYQPKIIIKKFCAGPWFAFDSYIHQQVTANEDGIVTILLYFPHEFTPIYHTLETSIESQKEFIWEGETKKIIITAKLKQNQTFLVKIKFSKKLKSFEEYPHDPERGQDIITSPVIFNGELYLTSHQVTRQPYPDFSMPFNILTFSSLAMGYFFLQILGMAVDKFVLNKPEKGSLAQRLLRKIFSLISF</sequence>
<dbReference type="PANTHER" id="PTHR12959:SF11">
    <property type="entry name" value="GPI TRANSAMIDASE COMPONENT PIG-T"/>
    <property type="match status" value="1"/>
</dbReference>
<evidence type="ECO:0000256" key="1">
    <source>
        <dbReference type="SAM" id="Phobius"/>
    </source>
</evidence>
<dbReference type="PANTHER" id="PTHR12959">
    <property type="entry name" value="GPI TRANSAMIDASE COMPONENT PIG-T-RELATED"/>
    <property type="match status" value="1"/>
</dbReference>
<dbReference type="GO" id="GO:0042765">
    <property type="term" value="C:GPI-anchor transamidase complex"/>
    <property type="evidence" value="ECO:0007669"/>
    <property type="project" value="InterPro"/>
</dbReference>